<dbReference type="PANTHER" id="PTHR30288">
    <property type="entry name" value="FLAGELLAR CAP/ASSEMBLY PROTEIN FLID"/>
    <property type="match status" value="1"/>
</dbReference>
<feature type="domain" description="Flagellar hook-associated protein 2 C-terminal" evidence="1">
    <location>
        <begin position="244"/>
        <end position="354"/>
    </location>
</feature>
<dbReference type="InterPro" id="IPR010809">
    <property type="entry name" value="FliD_C"/>
</dbReference>
<dbReference type="GO" id="GO:0007155">
    <property type="term" value="P:cell adhesion"/>
    <property type="evidence" value="ECO:0007669"/>
    <property type="project" value="InterPro"/>
</dbReference>
<keyword evidence="2" id="KW-0969">Cilium</keyword>
<dbReference type="Pfam" id="PF07195">
    <property type="entry name" value="FliD_C"/>
    <property type="match status" value="1"/>
</dbReference>
<dbReference type="GO" id="GO:0071973">
    <property type="term" value="P:bacterial-type flagellum-dependent cell motility"/>
    <property type="evidence" value="ECO:0007669"/>
    <property type="project" value="TreeGrafter"/>
</dbReference>
<dbReference type="Proteomes" id="UP000824265">
    <property type="component" value="Unassembled WGS sequence"/>
</dbReference>
<organism evidence="2 3">
    <name type="scientific">Candidatus Acetatifactor stercoripullorum</name>
    <dbReference type="NCBI Taxonomy" id="2838414"/>
    <lineage>
        <taxon>Bacteria</taxon>
        <taxon>Bacillati</taxon>
        <taxon>Bacillota</taxon>
        <taxon>Clostridia</taxon>
        <taxon>Lachnospirales</taxon>
        <taxon>Lachnospiraceae</taxon>
        <taxon>Acetatifactor</taxon>
    </lineage>
</organism>
<dbReference type="InterPro" id="IPR040026">
    <property type="entry name" value="FliD"/>
</dbReference>
<protein>
    <submittedName>
        <fullName evidence="2">Flagellar filament capping protein FliD</fullName>
    </submittedName>
</protein>
<keyword evidence="2" id="KW-0966">Cell projection</keyword>
<name>A0A9D1R3T8_9FIRM</name>
<reference evidence="2" key="2">
    <citation type="submission" date="2021-04" db="EMBL/GenBank/DDBJ databases">
        <authorList>
            <person name="Gilroy R."/>
        </authorList>
    </citation>
    <scope>NUCLEOTIDE SEQUENCE</scope>
    <source>
        <strain evidence="2">CHK195-6426</strain>
    </source>
</reference>
<evidence type="ECO:0000313" key="3">
    <source>
        <dbReference type="Proteomes" id="UP000824265"/>
    </source>
</evidence>
<reference evidence="2" key="1">
    <citation type="journal article" date="2021" name="PeerJ">
        <title>Extensive microbial diversity within the chicken gut microbiome revealed by metagenomics and culture.</title>
        <authorList>
            <person name="Gilroy R."/>
            <person name="Ravi A."/>
            <person name="Getino M."/>
            <person name="Pursley I."/>
            <person name="Horton D.L."/>
            <person name="Alikhan N.F."/>
            <person name="Baker D."/>
            <person name="Gharbi K."/>
            <person name="Hall N."/>
            <person name="Watson M."/>
            <person name="Adriaenssens E.M."/>
            <person name="Foster-Nyarko E."/>
            <person name="Jarju S."/>
            <person name="Secka A."/>
            <person name="Antonio M."/>
            <person name="Oren A."/>
            <person name="Chaudhuri R.R."/>
            <person name="La Ragione R."/>
            <person name="Hildebrand F."/>
            <person name="Pallen M.J."/>
        </authorList>
    </citation>
    <scope>NUCLEOTIDE SEQUENCE</scope>
    <source>
        <strain evidence="2">CHK195-6426</strain>
    </source>
</reference>
<dbReference type="GO" id="GO:0009421">
    <property type="term" value="C:bacterial-type flagellum filament cap"/>
    <property type="evidence" value="ECO:0007669"/>
    <property type="project" value="InterPro"/>
</dbReference>
<comment type="caution">
    <text evidence="2">The sequence shown here is derived from an EMBL/GenBank/DDBJ whole genome shotgun (WGS) entry which is preliminary data.</text>
</comment>
<dbReference type="EMBL" id="DXGH01000010">
    <property type="protein sequence ID" value="HIW80345.1"/>
    <property type="molecule type" value="Genomic_DNA"/>
</dbReference>
<evidence type="ECO:0000259" key="1">
    <source>
        <dbReference type="Pfam" id="PF07195"/>
    </source>
</evidence>
<accession>A0A9D1R3T8</accession>
<evidence type="ECO:0000313" key="2">
    <source>
        <dbReference type="EMBL" id="HIW80345.1"/>
    </source>
</evidence>
<dbReference type="AlphaFoldDB" id="A0A9D1R3T8"/>
<sequence length="431" mass="47148">MGAALAAVYNHYLASYAPKGLTRFDAHKSSELRSIYNSMVKLNKEAPWYLPTTNQETKQYVVALKENARQLHNTIALLGGLEEGGLLSKKSAFSSNPELVTASYIGPHDSEAESPCFEIEVHALASPQQNTGLFLEDTKISFSPGTYSFDITAGDMSYEFQFTLDGTETNRQLQERIARLINNSAIGVKASLAESSSRTSLVLTSEATGIPQGKTDIFKVNDDHTSKTPGTVAYLGLDNISSKAADAVYSINGQRQSSPTNHFHIENLFEVNLKGVTSEAESVRIGLKTDIDSLTDNITQLMGGYNAFLRAAASFQNTQAKSSQLIHEFEGIASDYESSMKSSGLNLTPDGTVQVNRQLLHETAEQSPDAAQTFAFLKSFCSRLLRKSNQISLNPMQYVEKKVVAYKNPGHNFISPYNAAVYSGMMFNGYC</sequence>
<dbReference type="PANTHER" id="PTHR30288:SF0">
    <property type="entry name" value="FLAGELLAR HOOK-ASSOCIATED PROTEIN 2"/>
    <property type="match status" value="1"/>
</dbReference>
<proteinExistence type="predicted"/>
<gene>
    <name evidence="2" type="primary">fliD</name>
    <name evidence="2" type="ORF">H9742_02275</name>
</gene>
<keyword evidence="2" id="KW-0282">Flagellum</keyword>